<dbReference type="InterPro" id="IPR000742">
    <property type="entry name" value="EGF"/>
</dbReference>
<dbReference type="PROSITE" id="PS50041">
    <property type="entry name" value="C_TYPE_LECTIN_2"/>
    <property type="match status" value="1"/>
</dbReference>
<dbReference type="InterPro" id="IPR001881">
    <property type="entry name" value="EGF-like_Ca-bd_dom"/>
</dbReference>
<dbReference type="InterPro" id="IPR035976">
    <property type="entry name" value="Sushi/SCR/CCP_sf"/>
</dbReference>
<dbReference type="PANTHER" id="PTHR24039">
    <property type="entry name" value="FIBRILLIN-RELATED"/>
    <property type="match status" value="1"/>
</dbReference>
<dbReference type="RefSeq" id="XP_023933541.1">
    <property type="nucleotide sequence ID" value="XM_024077773.1"/>
</dbReference>
<dbReference type="PROSITE" id="PS01187">
    <property type="entry name" value="EGF_CA"/>
    <property type="match status" value="2"/>
</dbReference>
<dbReference type="CDD" id="cd00033">
    <property type="entry name" value="CCP"/>
    <property type="match status" value="1"/>
</dbReference>
<evidence type="ECO:0000313" key="12">
    <source>
        <dbReference type="Proteomes" id="UP000085678"/>
    </source>
</evidence>
<dbReference type="PROSITE" id="PS50923">
    <property type="entry name" value="SUSHI"/>
    <property type="match status" value="1"/>
</dbReference>
<dbReference type="GO" id="GO:0005509">
    <property type="term" value="F:calcium ion binding"/>
    <property type="evidence" value="ECO:0007669"/>
    <property type="project" value="InterPro"/>
</dbReference>
<dbReference type="Pfam" id="PF07699">
    <property type="entry name" value="Ephrin_rec_like"/>
    <property type="match status" value="1"/>
</dbReference>
<dbReference type="SUPFAM" id="SSF57196">
    <property type="entry name" value="EGF/Laminin"/>
    <property type="match status" value="1"/>
</dbReference>
<evidence type="ECO:0000256" key="4">
    <source>
        <dbReference type="ARBA" id="ARBA00022837"/>
    </source>
</evidence>
<dbReference type="Gene3D" id="3.10.100.10">
    <property type="entry name" value="Mannose-Binding Protein A, subunit A"/>
    <property type="match status" value="1"/>
</dbReference>
<evidence type="ECO:0000313" key="13">
    <source>
        <dbReference type="RefSeq" id="XP_023933541.1"/>
    </source>
</evidence>
<dbReference type="STRING" id="7574.A0A2R2MTF2"/>
<keyword evidence="6" id="KW-0325">Glycoprotein</keyword>
<dbReference type="InterPro" id="IPR018097">
    <property type="entry name" value="EGF_Ca-bd_CS"/>
</dbReference>
<feature type="domain" description="EGF-like" evidence="9">
    <location>
        <begin position="386"/>
        <end position="424"/>
    </location>
</feature>
<name>A0A2R2MTF2_LINAN</name>
<evidence type="ECO:0000259" key="9">
    <source>
        <dbReference type="PROSITE" id="PS50026"/>
    </source>
</evidence>
<dbReference type="PROSITE" id="PS01186">
    <property type="entry name" value="EGF_2"/>
    <property type="match status" value="1"/>
</dbReference>
<dbReference type="InterPro" id="IPR000152">
    <property type="entry name" value="EGF-type_Asp/Asn_hydroxyl_site"/>
</dbReference>
<dbReference type="GeneID" id="106168372"/>
<evidence type="ECO:0000256" key="1">
    <source>
        <dbReference type="ARBA" id="ARBA00022536"/>
    </source>
</evidence>
<evidence type="ECO:0000256" key="3">
    <source>
        <dbReference type="ARBA" id="ARBA00022737"/>
    </source>
</evidence>
<evidence type="ECO:0000256" key="5">
    <source>
        <dbReference type="ARBA" id="ARBA00023157"/>
    </source>
</evidence>
<dbReference type="InterPro" id="IPR049883">
    <property type="entry name" value="NOTCH1_EGF-like"/>
</dbReference>
<keyword evidence="2" id="KW-0732">Signal</keyword>
<keyword evidence="3" id="KW-0677">Repeat</keyword>
<protein>
    <submittedName>
        <fullName evidence="13">Uncharacterized protein LOC106168372</fullName>
    </submittedName>
</protein>
<keyword evidence="5 7" id="KW-1015">Disulfide bond</keyword>
<proteinExistence type="predicted"/>
<dbReference type="InterPro" id="IPR000436">
    <property type="entry name" value="Sushi_SCR_CCP_dom"/>
</dbReference>
<dbReference type="PROSITE" id="PS00022">
    <property type="entry name" value="EGF_1"/>
    <property type="match status" value="2"/>
</dbReference>
<dbReference type="PANTHER" id="PTHR24039:SF28">
    <property type="entry name" value="EGF-LIKE DOMAIN-CONTAINING PROTEIN"/>
    <property type="match status" value="1"/>
</dbReference>
<reference evidence="13" key="1">
    <citation type="submission" date="2025-08" db="UniProtKB">
        <authorList>
            <consortium name="RefSeq"/>
        </authorList>
    </citation>
    <scope>IDENTIFICATION</scope>
    <source>
        <tissue evidence="13">Gonads</tissue>
    </source>
</reference>
<evidence type="ECO:0000256" key="6">
    <source>
        <dbReference type="ARBA" id="ARBA00023180"/>
    </source>
</evidence>
<feature type="disulfide bond" evidence="7">
    <location>
        <begin position="375"/>
        <end position="384"/>
    </location>
</feature>
<dbReference type="SUPFAM" id="SSF57184">
    <property type="entry name" value="Growth factor receptor domain"/>
    <property type="match status" value="1"/>
</dbReference>
<dbReference type="Gene3D" id="2.10.25.10">
    <property type="entry name" value="Laminin"/>
    <property type="match status" value="2"/>
</dbReference>
<dbReference type="Proteomes" id="UP000085678">
    <property type="component" value="Unplaced"/>
</dbReference>
<keyword evidence="4" id="KW-0106">Calcium</keyword>
<accession>A0A2R2MTF2</accession>
<dbReference type="SMART" id="SM00179">
    <property type="entry name" value="EGF_CA"/>
    <property type="match status" value="2"/>
</dbReference>
<dbReference type="SMART" id="SM00181">
    <property type="entry name" value="EGF"/>
    <property type="match status" value="3"/>
</dbReference>
<comment type="caution">
    <text evidence="7">Lacks conserved residue(s) required for the propagation of feature annotation.</text>
</comment>
<dbReference type="Pfam" id="PF00059">
    <property type="entry name" value="Lectin_C"/>
    <property type="match status" value="1"/>
</dbReference>
<dbReference type="Pfam" id="PF00084">
    <property type="entry name" value="Sushi"/>
    <property type="match status" value="1"/>
</dbReference>
<dbReference type="Gene3D" id="2.10.50.10">
    <property type="entry name" value="Tumor Necrosis Factor Receptor, subunit A, domain 2"/>
    <property type="match status" value="1"/>
</dbReference>
<dbReference type="CDD" id="cd00054">
    <property type="entry name" value="EGF_CA"/>
    <property type="match status" value="2"/>
</dbReference>
<keyword evidence="1 7" id="KW-0245">EGF-like domain</keyword>
<dbReference type="InParanoid" id="A0A2R2MTF2"/>
<dbReference type="SMART" id="SM00034">
    <property type="entry name" value="CLECT"/>
    <property type="match status" value="1"/>
</dbReference>
<dbReference type="InterPro" id="IPR001304">
    <property type="entry name" value="C-type_lectin-like"/>
</dbReference>
<evidence type="ECO:0000256" key="8">
    <source>
        <dbReference type="PROSITE-ProRule" id="PRU00302"/>
    </source>
</evidence>
<feature type="domain" description="C-type lectin" evidence="10">
    <location>
        <begin position="434"/>
        <end position="554"/>
    </location>
</feature>
<feature type="domain" description="Sushi" evidence="11">
    <location>
        <begin position="7"/>
        <end position="66"/>
    </location>
</feature>
<dbReference type="SMART" id="SM00032">
    <property type="entry name" value="CCP"/>
    <property type="match status" value="2"/>
</dbReference>
<feature type="domain" description="EGF-like" evidence="9">
    <location>
        <begin position="349"/>
        <end position="385"/>
    </location>
</feature>
<dbReference type="SUPFAM" id="SSF57535">
    <property type="entry name" value="Complement control module/SCR domain"/>
    <property type="match status" value="1"/>
</dbReference>
<dbReference type="PROSITE" id="PS00010">
    <property type="entry name" value="ASX_HYDROXYL"/>
    <property type="match status" value="2"/>
</dbReference>
<dbReference type="KEGG" id="lak:106168372"/>
<dbReference type="InterPro" id="IPR016187">
    <property type="entry name" value="CTDL_fold"/>
</dbReference>
<dbReference type="InterPro" id="IPR011641">
    <property type="entry name" value="Tyr-kin_ephrin_A/B_rcpt-like"/>
</dbReference>
<evidence type="ECO:0000256" key="7">
    <source>
        <dbReference type="PROSITE-ProRule" id="PRU00076"/>
    </source>
</evidence>
<dbReference type="PROSITE" id="PS50026">
    <property type="entry name" value="EGF_3"/>
    <property type="match status" value="2"/>
</dbReference>
<dbReference type="OrthoDB" id="7950296at2759"/>
<gene>
    <name evidence="13" type="primary">LOC106168372</name>
</gene>
<dbReference type="SMART" id="SM01411">
    <property type="entry name" value="Ephrin_rec_like"/>
    <property type="match status" value="1"/>
</dbReference>
<dbReference type="Pfam" id="PF07645">
    <property type="entry name" value="EGF_CA"/>
    <property type="match status" value="2"/>
</dbReference>
<dbReference type="InterPro" id="IPR016186">
    <property type="entry name" value="C-type_lectin-like/link_sf"/>
</dbReference>
<dbReference type="AlphaFoldDB" id="A0A2R2MTF2"/>
<evidence type="ECO:0000259" key="10">
    <source>
        <dbReference type="PROSITE" id="PS50041"/>
    </source>
</evidence>
<dbReference type="InterPro" id="IPR009030">
    <property type="entry name" value="Growth_fac_rcpt_cys_sf"/>
</dbReference>
<sequence>MLKIFPECCGKARFILNGYPDTSATLCYGDLVNYLCDRGYKSSNSTPIVCSSHYEWKYIPLPKCEPDGHCNISDVPVPENGFASCSGSELDKVCYIRCDKGYTYMSDRTVFECGAPTRWGWKVSDKSGKYMRADVGRCEATGDTLANIVMGIIGPKITMASLKSDEKLKQEIISEMKRELKKMNVCTDPCEIKDIQVKRVHGSYLRRAISQSKLFRMIINLYAAVPRGSLITQQSATLALSKNLKHLRTQAAAIKSAIESQTISLQIDGVTVPVKVTCPEGTYHDVDEEKCAACPFGQYQDEAGQLTCKQCPNDTTTDRIGVNNVSKCRNFVCDCLPGYEANVNGTCTDVNECLEDVCPDNARCVNKEGSFRCECLTGFQGGTCFDIDECKRPDACPSAGMQCINTVGSYNCTCKGGLFGDNCDEDCPDKFILIGNTCQHISEGQGNFSEATHACSAIYPDARLVDIKDKLAFKTLTNFLLKDRSYWIGLNDISKEGDFVYSDGSNMGTYNEWGTGNTLPASNDPNKNCVIMDGPSAFIWRVVDCSSKRYIICELQRV</sequence>
<evidence type="ECO:0000259" key="11">
    <source>
        <dbReference type="PROSITE" id="PS50923"/>
    </source>
</evidence>
<keyword evidence="8" id="KW-0768">Sushi</keyword>
<dbReference type="SUPFAM" id="SSF56436">
    <property type="entry name" value="C-type lectin-like"/>
    <property type="match status" value="1"/>
</dbReference>
<organism evidence="12 13">
    <name type="scientific">Lingula anatina</name>
    <name type="common">Brachiopod</name>
    <name type="synonym">Lingula unguis</name>
    <dbReference type="NCBI Taxonomy" id="7574"/>
    <lineage>
        <taxon>Eukaryota</taxon>
        <taxon>Metazoa</taxon>
        <taxon>Spiralia</taxon>
        <taxon>Lophotrochozoa</taxon>
        <taxon>Brachiopoda</taxon>
        <taxon>Linguliformea</taxon>
        <taxon>Lingulata</taxon>
        <taxon>Lingulida</taxon>
        <taxon>Linguloidea</taxon>
        <taxon>Lingulidae</taxon>
        <taxon>Lingula</taxon>
    </lineage>
</organism>
<evidence type="ECO:0000256" key="2">
    <source>
        <dbReference type="ARBA" id="ARBA00022729"/>
    </source>
</evidence>
<dbReference type="Gene3D" id="2.10.70.10">
    <property type="entry name" value="Complement Module, domain 1"/>
    <property type="match status" value="1"/>
</dbReference>
<keyword evidence="12" id="KW-1185">Reference proteome</keyword>
<feature type="disulfide bond" evidence="7">
    <location>
        <begin position="414"/>
        <end position="423"/>
    </location>
</feature>
<dbReference type="CDD" id="cd00037">
    <property type="entry name" value="CLECT"/>
    <property type="match status" value="1"/>
</dbReference>
<dbReference type="FunFam" id="2.10.25.10:FF:000038">
    <property type="entry name" value="Fibrillin 2"/>
    <property type="match status" value="1"/>
</dbReference>